<reference evidence="1" key="1">
    <citation type="submission" date="2020-04" db="EMBL/GenBank/DDBJ databases">
        <title>A chromosome-scale assembly and high-density genetic map of the yellow drum (Nibea albiflora) genome.</title>
        <authorList>
            <person name="Xu D."/>
            <person name="Zhang W."/>
            <person name="Chen R."/>
            <person name="Tan P."/>
            <person name="Wang L."/>
            <person name="Song H."/>
            <person name="Tian L."/>
            <person name="Zhu Q."/>
            <person name="Wang B."/>
        </authorList>
    </citation>
    <scope>NUCLEOTIDE SEQUENCE</scope>
    <source>
        <strain evidence="1">ZJHYS-2018</strain>
    </source>
</reference>
<keyword evidence="1" id="KW-0675">Receptor</keyword>
<dbReference type="Proteomes" id="UP000805704">
    <property type="component" value="Chromosome 8"/>
</dbReference>
<proteinExistence type="predicted"/>
<evidence type="ECO:0000313" key="2">
    <source>
        <dbReference type="Proteomes" id="UP000805704"/>
    </source>
</evidence>
<name>A0ACB7EFQ5_NIBAL</name>
<gene>
    <name evidence="1" type="primary">IFNAR1A</name>
    <name evidence="1" type="ORF">GBF38_016834</name>
</gene>
<protein>
    <submittedName>
        <fullName evidence="1">Interferon alpha/beta receptor 1a</fullName>
    </submittedName>
</protein>
<sequence>SGAAELAAPQNVTMVTLNTNYKLSWDWDQSAAGSHGVTFTTQYLGKFKLRHRSPKWSMVCEDTPQTSCDLTDLDLHYLGIYVFRVRASADGRDSDWVLKEFCPDKDAAVGPPSKVELSVAEGFLEISISDPLTNTNTSMKDKLHELYYHIVYWEGSPGMQASGVQRLDSKKTLVTLSDLKSWTWYCVMVQSRSDFYNKTSSFTPPQCMQTTAGAVQWWQIFLYFMGSLLLCFTLVLFALLCFFGLYKTVKKTFFPQMPPQFKKYFCESPSSDIPRLLKPDSESELLCDKVTVSPAPVLEIHNPPPEVLQASTSSLEPDSSGRHSRQDSSCSGDSGVYSAGGSSGLQQPNTAQSSGIEASWRDTFDMDHVKMKDMAPGLKSRLLMADESVVDSAAPARRCAARRSGAGAARGSGSGVPERRFTALSQVAPPQDVHVNKQLMTWTAAAEDDVRYTVQYHSSANSEDFKDKEFKDVPGCVEIALNSCNITAARSEDPQGCLRLRVRAQRRGTASTMVEACSKHGDDCSPEVNLLARPGVLTVMLRSNHSLAKEYGHNAKHRVYYGKEGERLVRHEEDVASVVISGLEEGVRYCMKVQYVVFDEPEGLPSCIKCELIPKTNEAAGVTEIVVPVVAAVFLLALSLVVAYVLIYHHEKIKVWLRPPCEIPSHFHISRLPERYHPVPPSEELCDVVSIMSDKDERSDVERSAVKQSDVERSA</sequence>
<comment type="caution">
    <text evidence="1">The sequence shown here is derived from an EMBL/GenBank/DDBJ whole genome shotgun (WGS) entry which is preliminary data.</text>
</comment>
<feature type="non-terminal residue" evidence="1">
    <location>
        <position position="1"/>
    </location>
</feature>
<dbReference type="EMBL" id="CM024796">
    <property type="protein sequence ID" value="KAG8000478.1"/>
    <property type="molecule type" value="Genomic_DNA"/>
</dbReference>
<evidence type="ECO:0000313" key="1">
    <source>
        <dbReference type="EMBL" id="KAG8000478.1"/>
    </source>
</evidence>
<keyword evidence="2" id="KW-1185">Reference proteome</keyword>
<organism evidence="1 2">
    <name type="scientific">Nibea albiflora</name>
    <name type="common">Yellow drum</name>
    <name type="synonym">Corvina albiflora</name>
    <dbReference type="NCBI Taxonomy" id="240163"/>
    <lineage>
        <taxon>Eukaryota</taxon>
        <taxon>Metazoa</taxon>
        <taxon>Chordata</taxon>
        <taxon>Craniata</taxon>
        <taxon>Vertebrata</taxon>
        <taxon>Euteleostomi</taxon>
        <taxon>Actinopterygii</taxon>
        <taxon>Neopterygii</taxon>
        <taxon>Teleostei</taxon>
        <taxon>Neoteleostei</taxon>
        <taxon>Acanthomorphata</taxon>
        <taxon>Eupercaria</taxon>
        <taxon>Sciaenidae</taxon>
        <taxon>Nibea</taxon>
    </lineage>
</organism>
<accession>A0ACB7EFQ5</accession>